<dbReference type="Pfam" id="PF04014">
    <property type="entry name" value="MazE_antitoxin"/>
    <property type="match status" value="1"/>
</dbReference>
<protein>
    <submittedName>
        <fullName evidence="3">Transcriptional regulator, AbrB family</fullName>
    </submittedName>
</protein>
<dbReference type="OrthoDB" id="67352at2157"/>
<reference evidence="4" key="1">
    <citation type="submission" date="2016-10" db="EMBL/GenBank/DDBJ databases">
        <authorList>
            <person name="Varghese N."/>
            <person name="Submissions S."/>
        </authorList>
    </citation>
    <scope>NUCLEOTIDE SEQUENCE [LARGE SCALE GENOMIC DNA]</scope>
    <source>
        <strain evidence="4">CGMCC 1.7736</strain>
    </source>
</reference>
<dbReference type="AlphaFoldDB" id="A0A1I6G1N5"/>
<dbReference type="SUPFAM" id="SSF89447">
    <property type="entry name" value="AbrB/MazE/MraZ-like"/>
    <property type="match status" value="1"/>
</dbReference>
<gene>
    <name evidence="3" type="ORF">SAMN04487947_0419</name>
</gene>
<dbReference type="Proteomes" id="UP000198531">
    <property type="component" value="Unassembled WGS sequence"/>
</dbReference>
<evidence type="ECO:0000259" key="2">
    <source>
        <dbReference type="SMART" id="SM00966"/>
    </source>
</evidence>
<dbReference type="InterPro" id="IPR037914">
    <property type="entry name" value="SpoVT-AbrB_sf"/>
</dbReference>
<evidence type="ECO:0000313" key="4">
    <source>
        <dbReference type="Proteomes" id="UP000198531"/>
    </source>
</evidence>
<evidence type="ECO:0000313" key="3">
    <source>
        <dbReference type="EMBL" id="SFR36104.1"/>
    </source>
</evidence>
<organism evidence="3 4">
    <name type="scientific">Halogeometricum rufum</name>
    <dbReference type="NCBI Taxonomy" id="553469"/>
    <lineage>
        <taxon>Archaea</taxon>
        <taxon>Methanobacteriati</taxon>
        <taxon>Methanobacteriota</taxon>
        <taxon>Stenosarchaea group</taxon>
        <taxon>Halobacteria</taxon>
        <taxon>Halobacteriales</taxon>
        <taxon>Haloferacaceae</taxon>
        <taxon>Halogeometricum</taxon>
    </lineage>
</organism>
<dbReference type="Gene3D" id="2.10.260.10">
    <property type="match status" value="1"/>
</dbReference>
<feature type="domain" description="SpoVT-AbrB" evidence="2">
    <location>
        <begin position="10"/>
        <end position="58"/>
    </location>
</feature>
<proteinExistence type="predicted"/>
<dbReference type="InterPro" id="IPR007159">
    <property type="entry name" value="SpoVT-AbrB_dom"/>
</dbReference>
<evidence type="ECO:0000256" key="1">
    <source>
        <dbReference type="SAM" id="MobiDB-lite"/>
    </source>
</evidence>
<dbReference type="EMBL" id="FOYT01000001">
    <property type="protein sequence ID" value="SFR36104.1"/>
    <property type="molecule type" value="Genomic_DNA"/>
</dbReference>
<feature type="compositionally biased region" description="Basic and acidic residues" evidence="1">
    <location>
        <begin position="71"/>
        <end position="87"/>
    </location>
</feature>
<keyword evidence="4" id="KW-1185">Reference proteome</keyword>
<accession>A0A1I6G1N5</accession>
<dbReference type="GO" id="GO:0003677">
    <property type="term" value="F:DNA binding"/>
    <property type="evidence" value="ECO:0007669"/>
    <property type="project" value="InterPro"/>
</dbReference>
<dbReference type="NCBIfam" id="TIGR01439">
    <property type="entry name" value="lp_hng_hel_AbrB"/>
    <property type="match status" value="1"/>
</dbReference>
<name>A0A1I6G1N5_9EURY</name>
<feature type="region of interest" description="Disordered" evidence="1">
    <location>
        <begin position="65"/>
        <end position="87"/>
    </location>
</feature>
<sequence>MAAEDSYEETKVSESGMVTIPAAIRRRLDIEPGDTIRWEVADDGSLSVGVVHERYGAFGDFEPASMGGDGLETHDLVGHEREATEQN</sequence>
<dbReference type="SMART" id="SM00966">
    <property type="entry name" value="SpoVT_AbrB"/>
    <property type="match status" value="1"/>
</dbReference>
<dbReference type="RefSeq" id="WP_089804140.1">
    <property type="nucleotide sequence ID" value="NZ_FOYT01000001.1"/>
</dbReference>